<feature type="region of interest" description="Disordered" evidence="1">
    <location>
        <begin position="1"/>
        <end position="22"/>
    </location>
</feature>
<keyword evidence="3" id="KW-1185">Reference proteome</keyword>
<proteinExistence type="predicted"/>
<evidence type="ECO:0000256" key="1">
    <source>
        <dbReference type="SAM" id="MobiDB-lite"/>
    </source>
</evidence>
<dbReference type="AlphaFoldDB" id="A0A101ME20"/>
<dbReference type="EMBL" id="LLXE01000256">
    <property type="protein sequence ID" value="KUM58862.1"/>
    <property type="molecule type" value="Genomic_DNA"/>
</dbReference>
<accession>A0A101ME20</accession>
<gene>
    <name evidence="2" type="ORF">ACN42_g8283</name>
</gene>
<comment type="caution">
    <text evidence="2">The sequence shown here is derived from an EMBL/GenBank/DDBJ whole genome shotgun (WGS) entry which is preliminary data.</text>
</comment>
<dbReference type="STRING" id="48697.A0A101ME20"/>
<sequence length="227" mass="25484">MSTPKDSLGQNSPFQTEPSSGTIISETGVFGEEICLGAIIGVTAQLNRDDALSRRLADHSTPFLCFSILKEGNFFLLVHEEDKFARLNKQLCTGLSKATSNQQIRLQAYITREDAMLAVQKKYGERLLPIEINVYAPLNDVDDVGAKLSKSHIFLQPLRYGLEERIYMNPHVLRFKGQPDDDSLHYFAIPDSEEIDPTHSSSDESLSDDADEIDMDDMFGVQLQHIF</sequence>
<evidence type="ECO:0000313" key="2">
    <source>
        <dbReference type="EMBL" id="KUM58862.1"/>
    </source>
</evidence>
<reference evidence="2 3" key="1">
    <citation type="submission" date="2015-10" db="EMBL/GenBank/DDBJ databases">
        <title>Genome sequencing of Penicillium freii.</title>
        <authorList>
            <person name="Nguyen H.D."/>
            <person name="Visagie C.M."/>
            <person name="Seifert K.A."/>
        </authorList>
    </citation>
    <scope>NUCLEOTIDE SEQUENCE [LARGE SCALE GENOMIC DNA]</scope>
    <source>
        <strain evidence="2 3">DAOM 242723</strain>
    </source>
</reference>
<evidence type="ECO:0000313" key="3">
    <source>
        <dbReference type="Proteomes" id="UP000055045"/>
    </source>
</evidence>
<protein>
    <submittedName>
        <fullName evidence="2">Uncharacterized protein</fullName>
    </submittedName>
</protein>
<organism evidence="2 3">
    <name type="scientific">Penicillium freii</name>
    <dbReference type="NCBI Taxonomy" id="48697"/>
    <lineage>
        <taxon>Eukaryota</taxon>
        <taxon>Fungi</taxon>
        <taxon>Dikarya</taxon>
        <taxon>Ascomycota</taxon>
        <taxon>Pezizomycotina</taxon>
        <taxon>Eurotiomycetes</taxon>
        <taxon>Eurotiomycetidae</taxon>
        <taxon>Eurotiales</taxon>
        <taxon>Aspergillaceae</taxon>
        <taxon>Penicillium</taxon>
    </lineage>
</organism>
<dbReference type="Proteomes" id="UP000055045">
    <property type="component" value="Unassembled WGS sequence"/>
</dbReference>
<name>A0A101ME20_PENFR</name>